<dbReference type="SMART" id="SM00034">
    <property type="entry name" value="CLECT"/>
    <property type="match status" value="1"/>
</dbReference>
<dbReference type="PANTHER" id="PTHR22803">
    <property type="entry name" value="MANNOSE, PHOSPHOLIPASE, LECTIN RECEPTOR RELATED"/>
    <property type="match status" value="1"/>
</dbReference>
<proteinExistence type="predicted"/>
<dbReference type="PROSITE" id="PS50041">
    <property type="entry name" value="C_TYPE_LECTIN_2"/>
    <property type="match status" value="1"/>
</dbReference>
<dbReference type="InterPro" id="IPR001304">
    <property type="entry name" value="C-type_lectin-like"/>
</dbReference>
<dbReference type="CDD" id="cd00037">
    <property type="entry name" value="CLECT"/>
    <property type="match status" value="1"/>
</dbReference>
<name>A0A9D4EMZ3_DREPO</name>
<organism evidence="2 3">
    <name type="scientific">Dreissena polymorpha</name>
    <name type="common">Zebra mussel</name>
    <name type="synonym">Mytilus polymorpha</name>
    <dbReference type="NCBI Taxonomy" id="45954"/>
    <lineage>
        <taxon>Eukaryota</taxon>
        <taxon>Metazoa</taxon>
        <taxon>Spiralia</taxon>
        <taxon>Lophotrochozoa</taxon>
        <taxon>Mollusca</taxon>
        <taxon>Bivalvia</taxon>
        <taxon>Autobranchia</taxon>
        <taxon>Heteroconchia</taxon>
        <taxon>Euheterodonta</taxon>
        <taxon>Imparidentia</taxon>
        <taxon>Neoheterodontei</taxon>
        <taxon>Myida</taxon>
        <taxon>Dreissenoidea</taxon>
        <taxon>Dreissenidae</taxon>
        <taxon>Dreissena</taxon>
    </lineage>
</organism>
<dbReference type="SUPFAM" id="SSF56436">
    <property type="entry name" value="C-type lectin-like"/>
    <property type="match status" value="1"/>
</dbReference>
<reference evidence="2" key="2">
    <citation type="submission" date="2020-11" db="EMBL/GenBank/DDBJ databases">
        <authorList>
            <person name="McCartney M.A."/>
            <person name="Auch B."/>
            <person name="Kono T."/>
            <person name="Mallez S."/>
            <person name="Becker A."/>
            <person name="Gohl D.M."/>
            <person name="Silverstein K.A.T."/>
            <person name="Koren S."/>
            <person name="Bechman K.B."/>
            <person name="Herman A."/>
            <person name="Abrahante J.E."/>
            <person name="Garbe J."/>
        </authorList>
    </citation>
    <scope>NUCLEOTIDE SEQUENCE</scope>
    <source>
        <strain evidence="2">Duluth1</strain>
        <tissue evidence="2">Whole animal</tissue>
    </source>
</reference>
<feature type="domain" description="C-type lectin" evidence="1">
    <location>
        <begin position="41"/>
        <end position="152"/>
    </location>
</feature>
<reference evidence="2" key="1">
    <citation type="journal article" date="2019" name="bioRxiv">
        <title>The Genome of the Zebra Mussel, Dreissena polymorpha: A Resource for Invasive Species Research.</title>
        <authorList>
            <person name="McCartney M.A."/>
            <person name="Auch B."/>
            <person name="Kono T."/>
            <person name="Mallez S."/>
            <person name="Zhang Y."/>
            <person name="Obille A."/>
            <person name="Becker A."/>
            <person name="Abrahante J.E."/>
            <person name="Garbe J."/>
            <person name="Badalamenti J.P."/>
            <person name="Herman A."/>
            <person name="Mangelson H."/>
            <person name="Liachko I."/>
            <person name="Sullivan S."/>
            <person name="Sone E.D."/>
            <person name="Koren S."/>
            <person name="Silverstein K.A.T."/>
            <person name="Beckman K.B."/>
            <person name="Gohl D.M."/>
        </authorList>
    </citation>
    <scope>NUCLEOTIDE SEQUENCE</scope>
    <source>
        <strain evidence="2">Duluth1</strain>
        <tissue evidence="2">Whole animal</tissue>
    </source>
</reference>
<evidence type="ECO:0000259" key="1">
    <source>
        <dbReference type="PROSITE" id="PS50041"/>
    </source>
</evidence>
<protein>
    <recommendedName>
        <fullName evidence="1">C-type lectin domain-containing protein</fullName>
    </recommendedName>
</protein>
<gene>
    <name evidence="2" type="ORF">DPMN_161597</name>
</gene>
<evidence type="ECO:0000313" key="2">
    <source>
        <dbReference type="EMBL" id="KAH3783654.1"/>
    </source>
</evidence>
<accession>A0A9D4EMZ3</accession>
<dbReference type="Gene3D" id="3.10.100.10">
    <property type="entry name" value="Mannose-Binding Protein A, subunit A"/>
    <property type="match status" value="1"/>
</dbReference>
<dbReference type="InterPro" id="IPR016186">
    <property type="entry name" value="C-type_lectin-like/link_sf"/>
</dbReference>
<dbReference type="InterPro" id="IPR016187">
    <property type="entry name" value="CTDL_fold"/>
</dbReference>
<comment type="caution">
    <text evidence="2">The sequence shown here is derived from an EMBL/GenBank/DDBJ whole genome shotgun (WGS) entry which is preliminary data.</text>
</comment>
<dbReference type="Pfam" id="PF00059">
    <property type="entry name" value="Lectin_C"/>
    <property type="match status" value="1"/>
</dbReference>
<dbReference type="EMBL" id="JAIWYP010000008">
    <property type="protein sequence ID" value="KAH3783654.1"/>
    <property type="molecule type" value="Genomic_DNA"/>
</dbReference>
<sequence>MKLSYYNPDPTTVPATTTTFINQEYCTSLLRSSNHRYVTQNGKFCYEYVDRSVSWEEATNDCRNRSGNLLEILTSVTNNVIYNFIGDIGQPRLIWIGLHDRINEEDWKLDTSTPLSKTQYTNWMPSRYIDEYHVTEDCVVLFRHNATGYNCDINDYK</sequence>
<dbReference type="Proteomes" id="UP000828390">
    <property type="component" value="Unassembled WGS sequence"/>
</dbReference>
<evidence type="ECO:0000313" key="3">
    <source>
        <dbReference type="Proteomes" id="UP000828390"/>
    </source>
</evidence>
<keyword evidence="3" id="KW-1185">Reference proteome</keyword>
<dbReference type="InterPro" id="IPR050111">
    <property type="entry name" value="C-type_lectin/snaclec_domain"/>
</dbReference>
<dbReference type="AlphaFoldDB" id="A0A9D4EMZ3"/>